<comment type="caution">
    <text evidence="2">The sequence shown here is derived from an EMBL/GenBank/DDBJ whole genome shotgun (WGS) entry which is preliminary data.</text>
</comment>
<gene>
    <name evidence="2" type="ORF">BG015_000703</name>
</gene>
<dbReference type="OrthoDB" id="2410028at2759"/>
<dbReference type="EMBL" id="JAAAUQ010001114">
    <property type="protein sequence ID" value="KAF9142686.1"/>
    <property type="molecule type" value="Genomic_DNA"/>
</dbReference>
<evidence type="ECO:0000256" key="1">
    <source>
        <dbReference type="SAM" id="MobiDB-lite"/>
    </source>
</evidence>
<name>A0A9P5RR82_9FUNG</name>
<dbReference type="Proteomes" id="UP000748756">
    <property type="component" value="Unassembled WGS sequence"/>
</dbReference>
<keyword evidence="3" id="KW-1185">Reference proteome</keyword>
<accession>A0A9P5RR82</accession>
<evidence type="ECO:0000313" key="2">
    <source>
        <dbReference type="EMBL" id="KAF9142686.1"/>
    </source>
</evidence>
<feature type="region of interest" description="Disordered" evidence="1">
    <location>
        <begin position="60"/>
        <end position="97"/>
    </location>
</feature>
<organism evidence="2 3">
    <name type="scientific">Linnemannia schmuckeri</name>
    <dbReference type="NCBI Taxonomy" id="64567"/>
    <lineage>
        <taxon>Eukaryota</taxon>
        <taxon>Fungi</taxon>
        <taxon>Fungi incertae sedis</taxon>
        <taxon>Mucoromycota</taxon>
        <taxon>Mortierellomycotina</taxon>
        <taxon>Mortierellomycetes</taxon>
        <taxon>Mortierellales</taxon>
        <taxon>Mortierellaceae</taxon>
        <taxon>Linnemannia</taxon>
    </lineage>
</organism>
<sequence length="279" mass="31375">MSTTAGLALFSLAAIILTRIYVSFNPPDFLRQYRDPDGDYCGNSSSPFRRYHHLRLQVVSESLGSKEDQVQDDNKETEKEERGHENELKQDTSRPVLEHVDEEAQAKTRMDHPGRHTVHVTPRSRVTAALTFTSKQDRTMDDNLTILHHLPNSSPSLSSDHHFYTSLPTIPTTQPRRPWLDLEISNIHYHGSLEPFGTDDEVIKTIHDLQTSGSTSNSNSDGGCSASGYARLWGMTVIWEDGQWCCLEGRTLYILKAVGWTGRVRARVLVDQDSIGATV</sequence>
<proteinExistence type="predicted"/>
<reference evidence="2" key="1">
    <citation type="journal article" date="2020" name="Fungal Divers.">
        <title>Resolving the Mortierellaceae phylogeny through synthesis of multi-gene phylogenetics and phylogenomics.</title>
        <authorList>
            <person name="Vandepol N."/>
            <person name="Liber J."/>
            <person name="Desiro A."/>
            <person name="Na H."/>
            <person name="Kennedy M."/>
            <person name="Barry K."/>
            <person name="Grigoriev I.V."/>
            <person name="Miller A.N."/>
            <person name="O'Donnell K."/>
            <person name="Stajich J.E."/>
            <person name="Bonito G."/>
        </authorList>
    </citation>
    <scope>NUCLEOTIDE SEQUENCE</scope>
    <source>
        <strain evidence="2">NRRL 6426</strain>
    </source>
</reference>
<feature type="compositionally biased region" description="Basic and acidic residues" evidence="1">
    <location>
        <begin position="64"/>
        <end position="97"/>
    </location>
</feature>
<dbReference type="AlphaFoldDB" id="A0A9P5RR82"/>
<evidence type="ECO:0000313" key="3">
    <source>
        <dbReference type="Proteomes" id="UP000748756"/>
    </source>
</evidence>
<protein>
    <submittedName>
        <fullName evidence="2">Uncharacterized protein</fullName>
    </submittedName>
</protein>